<organism evidence="2 3">
    <name type="scientific">Actinomyces massiliensis F0489</name>
    <dbReference type="NCBI Taxonomy" id="1125718"/>
    <lineage>
        <taxon>Bacteria</taxon>
        <taxon>Bacillati</taxon>
        <taxon>Actinomycetota</taxon>
        <taxon>Actinomycetes</taxon>
        <taxon>Actinomycetales</taxon>
        <taxon>Actinomycetaceae</taxon>
        <taxon>Actinomyces</taxon>
    </lineage>
</organism>
<keyword evidence="3" id="KW-1185">Reference proteome</keyword>
<dbReference type="EMBL" id="AKFT01000195">
    <property type="protein sequence ID" value="EJF38036.1"/>
    <property type="molecule type" value="Genomic_DNA"/>
</dbReference>
<dbReference type="eggNOG" id="ENOG50328SE">
    <property type="taxonomic scope" value="Bacteria"/>
</dbReference>
<dbReference type="PATRIC" id="fig|1125718.3.peg.2511"/>
<feature type="transmembrane region" description="Helical" evidence="1">
    <location>
        <begin position="91"/>
        <end position="111"/>
    </location>
</feature>
<dbReference type="AlphaFoldDB" id="J0WNJ2"/>
<reference evidence="2 3" key="1">
    <citation type="submission" date="2012-05" db="EMBL/GenBank/DDBJ databases">
        <authorList>
            <person name="Harkins D.M."/>
            <person name="Madupu R."/>
            <person name="Durkin A.S."/>
            <person name="Torralba M."/>
            <person name="Methe B."/>
            <person name="Sutton G.G."/>
            <person name="Nelson K.E."/>
        </authorList>
    </citation>
    <scope>NUCLEOTIDE SEQUENCE [LARGE SCALE GENOMIC DNA]</scope>
    <source>
        <strain evidence="2 3">F0489</strain>
    </source>
</reference>
<keyword evidence="1" id="KW-0472">Membrane</keyword>
<comment type="caution">
    <text evidence="2">The sequence shown here is derived from an EMBL/GenBank/DDBJ whole genome shotgun (WGS) entry which is preliminary data.</text>
</comment>
<dbReference type="Proteomes" id="UP000002941">
    <property type="component" value="Unassembled WGS sequence"/>
</dbReference>
<evidence type="ECO:0000313" key="3">
    <source>
        <dbReference type="Proteomes" id="UP000002941"/>
    </source>
</evidence>
<dbReference type="PROSITE" id="PS51257">
    <property type="entry name" value="PROKAR_LIPOPROTEIN"/>
    <property type="match status" value="1"/>
</dbReference>
<feature type="transmembrane region" description="Helical" evidence="1">
    <location>
        <begin position="58"/>
        <end position="79"/>
    </location>
</feature>
<keyword evidence="1" id="KW-1133">Transmembrane helix</keyword>
<evidence type="ECO:0000256" key="1">
    <source>
        <dbReference type="SAM" id="Phobius"/>
    </source>
</evidence>
<sequence length="191" mass="19993">MEEFFRNASRPFQAFSRREPGMTPFLWCAVIGCGILALSLVLDGLMDGLDGFLFDGSLPVIATALGVFGAVGAGVQAVAGQMTDQRVSMAVLIGVPLAAALVAGAGTRALWVRMRRSMPRNAVPLTPGELVGAEVRVLWWKDGRGEVIASSRGHQLTLGARSEDPLRGGSTAVVLEAADDALVVTSLSIDS</sequence>
<keyword evidence="1" id="KW-0812">Transmembrane</keyword>
<gene>
    <name evidence="2" type="ORF">HMPREF1318_3061</name>
</gene>
<proteinExistence type="predicted"/>
<accession>J0WNJ2</accession>
<feature type="transmembrane region" description="Helical" evidence="1">
    <location>
        <begin position="24"/>
        <end position="46"/>
    </location>
</feature>
<name>J0WNJ2_9ACTO</name>
<evidence type="ECO:0000313" key="2">
    <source>
        <dbReference type="EMBL" id="EJF38036.1"/>
    </source>
</evidence>
<protein>
    <submittedName>
        <fullName evidence="2">Nodulation efficiency protein NfeD</fullName>
    </submittedName>
</protein>